<accession>A0A1E3PSU6</accession>
<keyword evidence="3" id="KW-1185">Reference proteome</keyword>
<dbReference type="Proteomes" id="UP000095009">
    <property type="component" value="Unassembled WGS sequence"/>
</dbReference>
<organism evidence="2 3">
    <name type="scientific">Nadsonia fulvescens var. elongata DSM 6958</name>
    <dbReference type="NCBI Taxonomy" id="857566"/>
    <lineage>
        <taxon>Eukaryota</taxon>
        <taxon>Fungi</taxon>
        <taxon>Dikarya</taxon>
        <taxon>Ascomycota</taxon>
        <taxon>Saccharomycotina</taxon>
        <taxon>Dipodascomycetes</taxon>
        <taxon>Dipodascales</taxon>
        <taxon>Dipodascales incertae sedis</taxon>
        <taxon>Nadsonia</taxon>
    </lineage>
</organism>
<name>A0A1E3PSU6_9ASCO</name>
<protein>
    <submittedName>
        <fullName evidence="2">Uncharacterized protein</fullName>
    </submittedName>
</protein>
<dbReference type="AlphaFoldDB" id="A0A1E3PSU6"/>
<proteinExistence type="predicted"/>
<evidence type="ECO:0000256" key="1">
    <source>
        <dbReference type="SAM" id="MobiDB-lite"/>
    </source>
</evidence>
<feature type="region of interest" description="Disordered" evidence="1">
    <location>
        <begin position="1"/>
        <end position="35"/>
    </location>
</feature>
<sequence length="292" mass="32700">MLFTSRSTGESPSTSSEVRRQLFKRPATRSAAPTPVGALNVPTIPLCESGLQVDDVDMNIYHTGSKIASSPTNFIYGNHPTRSSNDEDIPVIKVSAHPQDMDHVTVKSKRFFLGRDRISARHSLDGMVMEDGDLDDDGDFLSSDFNFKRSSNVTFNTICASSERNLLDSARESQTDRLYSTNGFLHASPKLPTKTNSYARALSSKNESDIILGFHPDPEKLVTEAEFGQEILEKEANDEALKQWMEHAYVNEDTRNMRDVQVANRAMLLEVVRNSDESRWLYETVCESIADI</sequence>
<dbReference type="EMBL" id="KV454406">
    <property type="protein sequence ID" value="ODQ67897.1"/>
    <property type="molecule type" value="Genomic_DNA"/>
</dbReference>
<gene>
    <name evidence="2" type="ORF">NADFUDRAFT_48558</name>
</gene>
<feature type="compositionally biased region" description="Low complexity" evidence="1">
    <location>
        <begin position="1"/>
        <end position="16"/>
    </location>
</feature>
<evidence type="ECO:0000313" key="3">
    <source>
        <dbReference type="Proteomes" id="UP000095009"/>
    </source>
</evidence>
<reference evidence="2 3" key="1">
    <citation type="journal article" date="2016" name="Proc. Natl. Acad. Sci. U.S.A.">
        <title>Comparative genomics of biotechnologically important yeasts.</title>
        <authorList>
            <person name="Riley R."/>
            <person name="Haridas S."/>
            <person name="Wolfe K.H."/>
            <person name="Lopes M.R."/>
            <person name="Hittinger C.T."/>
            <person name="Goeker M."/>
            <person name="Salamov A.A."/>
            <person name="Wisecaver J.H."/>
            <person name="Long T.M."/>
            <person name="Calvey C.H."/>
            <person name="Aerts A.L."/>
            <person name="Barry K.W."/>
            <person name="Choi C."/>
            <person name="Clum A."/>
            <person name="Coughlan A.Y."/>
            <person name="Deshpande S."/>
            <person name="Douglass A.P."/>
            <person name="Hanson S.J."/>
            <person name="Klenk H.-P."/>
            <person name="LaButti K.M."/>
            <person name="Lapidus A."/>
            <person name="Lindquist E.A."/>
            <person name="Lipzen A.M."/>
            <person name="Meier-Kolthoff J.P."/>
            <person name="Ohm R.A."/>
            <person name="Otillar R.P."/>
            <person name="Pangilinan J.L."/>
            <person name="Peng Y."/>
            <person name="Rokas A."/>
            <person name="Rosa C.A."/>
            <person name="Scheuner C."/>
            <person name="Sibirny A.A."/>
            <person name="Slot J.C."/>
            <person name="Stielow J.B."/>
            <person name="Sun H."/>
            <person name="Kurtzman C.P."/>
            <person name="Blackwell M."/>
            <person name="Grigoriev I.V."/>
            <person name="Jeffries T.W."/>
        </authorList>
    </citation>
    <scope>NUCLEOTIDE SEQUENCE [LARGE SCALE GENOMIC DNA]</scope>
    <source>
        <strain evidence="2 3">DSM 6958</strain>
    </source>
</reference>
<evidence type="ECO:0000313" key="2">
    <source>
        <dbReference type="EMBL" id="ODQ67897.1"/>
    </source>
</evidence>